<reference evidence="2 3" key="1">
    <citation type="journal article" date="2015" name="Genome Biol. Evol.">
        <title>Functionally Structured Genomes in Lactobacillus kunkeei Colonizing the Honey Crop and Food Products of Honeybees and Stingless Bees.</title>
        <authorList>
            <person name="Tamarit D."/>
            <person name="Ellegaard K.M."/>
            <person name="Wikander J."/>
            <person name="Olofsson T."/>
            <person name="Vasquez A."/>
            <person name="Andersson S.G."/>
        </authorList>
    </citation>
    <scope>NUCLEOTIDE SEQUENCE [LARGE SCALE GENOMIC DNA]</scope>
    <source>
        <strain evidence="2 3">LAla</strain>
    </source>
</reference>
<feature type="transmembrane region" description="Helical" evidence="1">
    <location>
        <begin position="52"/>
        <end position="71"/>
    </location>
</feature>
<keyword evidence="1" id="KW-1133">Transmembrane helix</keyword>
<proteinExistence type="predicted"/>
<dbReference type="PATRIC" id="fig|148814.9.peg.171"/>
<gene>
    <name evidence="2" type="ORF">RZ72_06680</name>
</gene>
<evidence type="ECO:0000313" key="3">
    <source>
        <dbReference type="Proteomes" id="UP000037749"/>
    </source>
</evidence>
<dbReference type="AlphaFoldDB" id="A0A0M9DG80"/>
<feature type="transmembrane region" description="Helical" evidence="1">
    <location>
        <begin position="6"/>
        <end position="22"/>
    </location>
</feature>
<protein>
    <submittedName>
        <fullName evidence="2">Uncharacterized protein</fullName>
    </submittedName>
</protein>
<name>A0A0M9DG80_9LACO</name>
<sequence length="87" mass="10177">MGFIIPLLVIVAIYLLEVYVLTDTKYFWVGGIIPLLFVAFVIYTMISRDKYSFHDFFNLLFVIAGSICIWIDGNNRHKKKNDIKKDK</sequence>
<evidence type="ECO:0000313" key="2">
    <source>
        <dbReference type="EMBL" id="KOY79770.1"/>
    </source>
</evidence>
<keyword evidence="1" id="KW-0472">Membrane</keyword>
<comment type="caution">
    <text evidence="2">The sequence shown here is derived from an EMBL/GenBank/DDBJ whole genome shotgun (WGS) entry which is preliminary data.</text>
</comment>
<feature type="transmembrane region" description="Helical" evidence="1">
    <location>
        <begin position="27"/>
        <end position="46"/>
    </location>
</feature>
<keyword evidence="1" id="KW-0812">Transmembrane</keyword>
<accession>A0A0M9DG80</accession>
<evidence type="ECO:0000256" key="1">
    <source>
        <dbReference type="SAM" id="Phobius"/>
    </source>
</evidence>
<organism evidence="2 3">
    <name type="scientific">Apilactobacillus kunkeei</name>
    <dbReference type="NCBI Taxonomy" id="148814"/>
    <lineage>
        <taxon>Bacteria</taxon>
        <taxon>Bacillati</taxon>
        <taxon>Bacillota</taxon>
        <taxon>Bacilli</taxon>
        <taxon>Lactobacillales</taxon>
        <taxon>Lactobacillaceae</taxon>
        <taxon>Apilactobacillus</taxon>
    </lineage>
</organism>
<dbReference type="Proteomes" id="UP000037749">
    <property type="component" value="Unassembled WGS sequence"/>
</dbReference>
<dbReference type="EMBL" id="JXCZ01000006">
    <property type="protein sequence ID" value="KOY79770.1"/>
    <property type="molecule type" value="Genomic_DNA"/>
</dbReference>